<dbReference type="InterPro" id="IPR012349">
    <property type="entry name" value="Split_barrel_FMN-bd"/>
</dbReference>
<comment type="caution">
    <text evidence="3">The sequence shown here is derived from an EMBL/GenBank/DDBJ whole genome shotgun (WGS) entry which is preliminary data.</text>
</comment>
<name>A0A9X3RZA6_9ACTN</name>
<dbReference type="SUPFAM" id="SSF50475">
    <property type="entry name" value="FMN-binding split barrel"/>
    <property type="match status" value="1"/>
</dbReference>
<protein>
    <submittedName>
        <fullName evidence="3">DUF447 family protein</fullName>
    </submittedName>
</protein>
<proteinExistence type="predicted"/>
<dbReference type="Pfam" id="PF20766">
    <property type="entry name" value="DUF447_C"/>
    <property type="match status" value="1"/>
</dbReference>
<keyword evidence="4" id="KW-1185">Reference proteome</keyword>
<dbReference type="AlphaFoldDB" id="A0A9X3RZA6"/>
<dbReference type="Proteomes" id="UP001149140">
    <property type="component" value="Unassembled WGS sequence"/>
</dbReference>
<feature type="domain" description="DUF447" evidence="1">
    <location>
        <begin position="8"/>
        <end position="120"/>
    </location>
</feature>
<reference evidence="3" key="1">
    <citation type="submission" date="2022-10" db="EMBL/GenBank/DDBJ databases">
        <title>The WGS of Solirubrobacter ginsenosidimutans DSM 21036.</title>
        <authorList>
            <person name="Jiang Z."/>
        </authorList>
    </citation>
    <scope>NUCLEOTIDE SEQUENCE</scope>
    <source>
        <strain evidence="3">DSM 21036</strain>
    </source>
</reference>
<dbReference type="InterPro" id="IPR049288">
    <property type="entry name" value="DUF447_C"/>
</dbReference>
<dbReference type="EMBL" id="JAPDOD010000004">
    <property type="protein sequence ID" value="MDA0159974.1"/>
    <property type="molecule type" value="Genomic_DNA"/>
</dbReference>
<evidence type="ECO:0000259" key="2">
    <source>
        <dbReference type="Pfam" id="PF20766"/>
    </source>
</evidence>
<dbReference type="RefSeq" id="WP_270038743.1">
    <property type="nucleotide sequence ID" value="NZ_JAPDOD010000004.1"/>
</dbReference>
<sequence>MPDAPVLETVVTTINPDDSVNCAAMGVEWGEGQIVIKPFRGTRTLRNLRATGVAVVNLTDDILLFCQAALGDPRPPTRAAAGVRGAVLADACSWREVRLEEIDDGEVRARVRTTVVGGGVAREFLGFNRASYAVLEASILASRVRLLDMEHIRTELHRLQVLVDKTGGPREREAMAYVRAAIGDS</sequence>
<dbReference type="Gene3D" id="1.20.58.290">
    <property type="entry name" value="Hypothetical membrane protein ta0354_69_121"/>
    <property type="match status" value="1"/>
</dbReference>
<dbReference type="InterPro" id="IPR007386">
    <property type="entry name" value="DUF447_N"/>
</dbReference>
<feature type="domain" description="DUF447" evidence="2">
    <location>
        <begin position="128"/>
        <end position="178"/>
    </location>
</feature>
<evidence type="ECO:0000313" key="3">
    <source>
        <dbReference type="EMBL" id="MDA0159974.1"/>
    </source>
</evidence>
<gene>
    <name evidence="3" type="ORF">OM076_06860</name>
</gene>
<dbReference type="Gene3D" id="2.30.110.10">
    <property type="entry name" value="Electron Transport, Fmn-binding Protein, Chain A"/>
    <property type="match status" value="1"/>
</dbReference>
<organism evidence="3 4">
    <name type="scientific">Solirubrobacter ginsenosidimutans</name>
    <dbReference type="NCBI Taxonomy" id="490573"/>
    <lineage>
        <taxon>Bacteria</taxon>
        <taxon>Bacillati</taxon>
        <taxon>Actinomycetota</taxon>
        <taxon>Thermoleophilia</taxon>
        <taxon>Solirubrobacterales</taxon>
        <taxon>Solirubrobacteraceae</taxon>
        <taxon>Solirubrobacter</taxon>
    </lineage>
</organism>
<evidence type="ECO:0000259" key="1">
    <source>
        <dbReference type="Pfam" id="PF04289"/>
    </source>
</evidence>
<dbReference type="Pfam" id="PF04289">
    <property type="entry name" value="DUF447_N"/>
    <property type="match status" value="1"/>
</dbReference>
<evidence type="ECO:0000313" key="4">
    <source>
        <dbReference type="Proteomes" id="UP001149140"/>
    </source>
</evidence>
<accession>A0A9X3RZA6</accession>